<evidence type="ECO:0000256" key="4">
    <source>
        <dbReference type="SAM" id="Coils"/>
    </source>
</evidence>
<keyword evidence="1 3" id="KW-0597">Phosphoprotein</keyword>
<dbReference type="InterPro" id="IPR001789">
    <property type="entry name" value="Sig_transdc_resp-reg_receiver"/>
</dbReference>
<dbReference type="Pfam" id="PF00196">
    <property type="entry name" value="GerE"/>
    <property type="match status" value="1"/>
</dbReference>
<dbReference type="SMART" id="SM00448">
    <property type="entry name" value="REC"/>
    <property type="match status" value="1"/>
</dbReference>
<accession>A0A3S3R0S1</accession>
<dbReference type="PRINTS" id="PR00038">
    <property type="entry name" value="HTHLUXR"/>
</dbReference>
<evidence type="ECO:0000259" key="5">
    <source>
        <dbReference type="PROSITE" id="PS50043"/>
    </source>
</evidence>
<dbReference type="SMART" id="SM00421">
    <property type="entry name" value="HTH_LUXR"/>
    <property type="match status" value="1"/>
</dbReference>
<name>A0A3S3R0S1_9BACT</name>
<dbReference type="GO" id="GO:0000160">
    <property type="term" value="P:phosphorelay signal transduction system"/>
    <property type="evidence" value="ECO:0007669"/>
    <property type="project" value="InterPro"/>
</dbReference>
<dbReference type="Pfam" id="PF00072">
    <property type="entry name" value="Response_reg"/>
    <property type="match status" value="1"/>
</dbReference>
<protein>
    <submittedName>
        <fullName evidence="7">Regulatory protein, luxR family</fullName>
    </submittedName>
</protein>
<dbReference type="AlphaFoldDB" id="A0A3S3R0S1"/>
<dbReference type="SUPFAM" id="SSF52172">
    <property type="entry name" value="CheY-like"/>
    <property type="match status" value="1"/>
</dbReference>
<organism evidence="7 8">
    <name type="scientific">Candidatus Electrothrix aarhusensis</name>
    <dbReference type="NCBI Taxonomy" id="1859131"/>
    <lineage>
        <taxon>Bacteria</taxon>
        <taxon>Pseudomonadati</taxon>
        <taxon>Thermodesulfobacteriota</taxon>
        <taxon>Desulfobulbia</taxon>
        <taxon>Desulfobulbales</taxon>
        <taxon>Desulfobulbaceae</taxon>
        <taxon>Candidatus Electrothrix</taxon>
    </lineage>
</organism>
<evidence type="ECO:0000259" key="6">
    <source>
        <dbReference type="PROSITE" id="PS50110"/>
    </source>
</evidence>
<dbReference type="CDD" id="cd19920">
    <property type="entry name" value="REC_PA4781-like"/>
    <property type="match status" value="1"/>
</dbReference>
<dbReference type="PROSITE" id="PS50110">
    <property type="entry name" value="RESPONSE_REGULATORY"/>
    <property type="match status" value="1"/>
</dbReference>
<feature type="coiled-coil region" evidence="4">
    <location>
        <begin position="152"/>
        <end position="183"/>
    </location>
</feature>
<proteinExistence type="predicted"/>
<evidence type="ECO:0000256" key="1">
    <source>
        <dbReference type="ARBA" id="ARBA00022553"/>
    </source>
</evidence>
<reference evidence="7 8" key="1">
    <citation type="submission" date="2017-01" db="EMBL/GenBank/DDBJ databases">
        <title>The cable genome- insights into the physiology and evolution of filamentous bacteria capable of sulfide oxidation via long distance electron transfer.</title>
        <authorList>
            <person name="Schreiber L."/>
            <person name="Bjerg J.T."/>
            <person name="Boggild A."/>
            <person name="Van De Vossenberg J."/>
            <person name="Meysman F."/>
            <person name="Nielsen L.P."/>
            <person name="Schramm A."/>
            <person name="Kjeldsen K.U."/>
        </authorList>
    </citation>
    <scope>NUCLEOTIDE SEQUENCE [LARGE SCALE GENOMIC DNA]</scope>
    <source>
        <strain evidence="7">MCF</strain>
    </source>
</reference>
<dbReference type="InterPro" id="IPR000792">
    <property type="entry name" value="Tscrpt_reg_LuxR_C"/>
</dbReference>
<dbReference type="Gene3D" id="1.10.10.10">
    <property type="entry name" value="Winged helix-like DNA-binding domain superfamily/Winged helix DNA-binding domain"/>
    <property type="match status" value="1"/>
</dbReference>
<dbReference type="GO" id="GO:0003677">
    <property type="term" value="F:DNA binding"/>
    <property type="evidence" value="ECO:0007669"/>
    <property type="project" value="UniProtKB-KW"/>
</dbReference>
<dbReference type="InterPro" id="IPR011006">
    <property type="entry name" value="CheY-like_superfamily"/>
</dbReference>
<sequence>MNFTDSPCTVLIVDDDPFGIIQLQTVLKDSGCELLTASDGPSALEMVDRQPPDIILLDVVMPKMDGYETCRLLKENEDSQRIPVIFLSGLHSTEEKINAFEAGGVDYITKPFSEKEVLIRLRTHLTLHRVNKRLIHELGSRDEELQNTESKVQDVNAALKVLLSAIEEEKKELANRVQFNAEKLILPKIRAITEEEDAEKKEVLFRVIESTFQELTRPFVPGAGGVELGKTLSPSELQIVNLIKQGKGSKEISDICNISVSTIASHRKTIRKKLKITNRKVNLYTYLSSVS</sequence>
<evidence type="ECO:0000313" key="8">
    <source>
        <dbReference type="Proteomes" id="UP000287853"/>
    </source>
</evidence>
<dbReference type="InterPro" id="IPR050595">
    <property type="entry name" value="Bact_response_regulator"/>
</dbReference>
<feature type="modified residue" description="4-aspartylphosphate" evidence="3">
    <location>
        <position position="58"/>
    </location>
</feature>
<evidence type="ECO:0000256" key="3">
    <source>
        <dbReference type="PROSITE-ProRule" id="PRU00169"/>
    </source>
</evidence>
<dbReference type="PANTHER" id="PTHR44591">
    <property type="entry name" value="STRESS RESPONSE REGULATOR PROTEIN 1"/>
    <property type="match status" value="1"/>
</dbReference>
<feature type="domain" description="HTH luxR-type" evidence="5">
    <location>
        <begin position="225"/>
        <end position="291"/>
    </location>
</feature>
<feature type="domain" description="Response regulatory" evidence="6">
    <location>
        <begin position="9"/>
        <end position="125"/>
    </location>
</feature>
<dbReference type="PANTHER" id="PTHR44591:SF3">
    <property type="entry name" value="RESPONSE REGULATORY DOMAIN-CONTAINING PROTEIN"/>
    <property type="match status" value="1"/>
</dbReference>
<keyword evidence="2" id="KW-0238">DNA-binding</keyword>
<dbReference type="CDD" id="cd06170">
    <property type="entry name" value="LuxR_C_like"/>
    <property type="match status" value="1"/>
</dbReference>
<evidence type="ECO:0000313" key="7">
    <source>
        <dbReference type="EMBL" id="RWX47389.1"/>
    </source>
</evidence>
<dbReference type="Proteomes" id="UP000287853">
    <property type="component" value="Unassembled WGS sequence"/>
</dbReference>
<dbReference type="PROSITE" id="PS50043">
    <property type="entry name" value="HTH_LUXR_2"/>
    <property type="match status" value="1"/>
</dbReference>
<dbReference type="InterPro" id="IPR016032">
    <property type="entry name" value="Sig_transdc_resp-reg_C-effctor"/>
</dbReference>
<dbReference type="SUPFAM" id="SSF46894">
    <property type="entry name" value="C-terminal effector domain of the bipartite response regulators"/>
    <property type="match status" value="1"/>
</dbReference>
<keyword evidence="4" id="KW-0175">Coiled coil</keyword>
<comment type="caution">
    <text evidence="7">The sequence shown here is derived from an EMBL/GenBank/DDBJ whole genome shotgun (WGS) entry which is preliminary data.</text>
</comment>
<keyword evidence="8" id="KW-1185">Reference proteome</keyword>
<dbReference type="Gene3D" id="3.40.50.2300">
    <property type="match status" value="1"/>
</dbReference>
<dbReference type="InterPro" id="IPR036388">
    <property type="entry name" value="WH-like_DNA-bd_sf"/>
</dbReference>
<gene>
    <name evidence="7" type="ORF">H206_01008</name>
</gene>
<evidence type="ECO:0000256" key="2">
    <source>
        <dbReference type="ARBA" id="ARBA00023125"/>
    </source>
</evidence>
<dbReference type="GO" id="GO:0006355">
    <property type="term" value="P:regulation of DNA-templated transcription"/>
    <property type="evidence" value="ECO:0007669"/>
    <property type="project" value="InterPro"/>
</dbReference>
<dbReference type="EMBL" id="MTKO01000034">
    <property type="protein sequence ID" value="RWX47389.1"/>
    <property type="molecule type" value="Genomic_DNA"/>
</dbReference>